<dbReference type="EMBL" id="UXUI01017544">
    <property type="protein sequence ID" value="VDD98079.1"/>
    <property type="molecule type" value="Genomic_DNA"/>
</dbReference>
<reference evidence="1 2" key="2">
    <citation type="submission" date="2018-10" db="EMBL/GenBank/DDBJ databases">
        <authorList>
            <consortium name="Pathogen Informatics"/>
        </authorList>
    </citation>
    <scope>NUCLEOTIDE SEQUENCE [LARGE SCALE GENOMIC DNA]</scope>
</reference>
<evidence type="ECO:0000313" key="3">
    <source>
        <dbReference type="WBParaSite" id="EVEC_0001370601-mRNA-1"/>
    </source>
</evidence>
<evidence type="ECO:0000313" key="2">
    <source>
        <dbReference type="Proteomes" id="UP000274131"/>
    </source>
</evidence>
<dbReference type="WBParaSite" id="EVEC_0001370601-mRNA-1">
    <property type="protein sequence ID" value="EVEC_0001370601-mRNA-1"/>
    <property type="gene ID" value="EVEC_0001370601"/>
</dbReference>
<gene>
    <name evidence="1" type="ORF">EVEC_LOCUS12830</name>
</gene>
<keyword evidence="2" id="KW-1185">Reference proteome</keyword>
<protein>
    <submittedName>
        <fullName evidence="1 3">Uncharacterized protein</fullName>
    </submittedName>
</protein>
<dbReference type="AlphaFoldDB" id="A0A0N4VRN4"/>
<dbReference type="Proteomes" id="UP000274131">
    <property type="component" value="Unassembled WGS sequence"/>
</dbReference>
<evidence type="ECO:0000313" key="1">
    <source>
        <dbReference type="EMBL" id="VDD98079.1"/>
    </source>
</evidence>
<organism evidence="3">
    <name type="scientific">Enterobius vermicularis</name>
    <name type="common">Human pinworm</name>
    <dbReference type="NCBI Taxonomy" id="51028"/>
    <lineage>
        <taxon>Eukaryota</taxon>
        <taxon>Metazoa</taxon>
        <taxon>Ecdysozoa</taxon>
        <taxon>Nematoda</taxon>
        <taxon>Chromadorea</taxon>
        <taxon>Rhabditida</taxon>
        <taxon>Spirurina</taxon>
        <taxon>Oxyuridomorpha</taxon>
        <taxon>Oxyuroidea</taxon>
        <taxon>Oxyuridae</taxon>
        <taxon>Enterobius</taxon>
    </lineage>
</organism>
<reference evidence="3" key="1">
    <citation type="submission" date="2017-02" db="UniProtKB">
        <authorList>
            <consortium name="WormBaseParasite"/>
        </authorList>
    </citation>
    <scope>IDENTIFICATION</scope>
</reference>
<accession>A0A0N4VRN4</accession>
<proteinExistence type="predicted"/>
<sequence>MQFVGDGHDGNDGVDDDEKRIMSTLLNQVWFLAFIKYSSCQLTS</sequence>
<name>A0A0N4VRN4_ENTVE</name>